<proteinExistence type="predicted"/>
<dbReference type="Proteomes" id="UP000299102">
    <property type="component" value="Unassembled WGS sequence"/>
</dbReference>
<sequence>MMNFFVGLRRSFVRRLQVLSCWALGMAAMIPRSQMFRGSVESALRTRSPTLGGDPRPCGFRRCCSACSELTVRRSSPNLTIFQGVE</sequence>
<accession>A0A4C1Z6W5</accession>
<protein>
    <submittedName>
        <fullName evidence="1">Uncharacterized protein</fullName>
    </submittedName>
</protein>
<name>A0A4C1Z6W5_EUMVA</name>
<dbReference type="EMBL" id="BGZK01001559">
    <property type="protein sequence ID" value="GBP82345.1"/>
    <property type="molecule type" value="Genomic_DNA"/>
</dbReference>
<organism evidence="1 2">
    <name type="scientific">Eumeta variegata</name>
    <name type="common">Bagworm moth</name>
    <name type="synonym">Eumeta japonica</name>
    <dbReference type="NCBI Taxonomy" id="151549"/>
    <lineage>
        <taxon>Eukaryota</taxon>
        <taxon>Metazoa</taxon>
        <taxon>Ecdysozoa</taxon>
        <taxon>Arthropoda</taxon>
        <taxon>Hexapoda</taxon>
        <taxon>Insecta</taxon>
        <taxon>Pterygota</taxon>
        <taxon>Neoptera</taxon>
        <taxon>Endopterygota</taxon>
        <taxon>Lepidoptera</taxon>
        <taxon>Glossata</taxon>
        <taxon>Ditrysia</taxon>
        <taxon>Tineoidea</taxon>
        <taxon>Psychidae</taxon>
        <taxon>Oiketicinae</taxon>
        <taxon>Eumeta</taxon>
    </lineage>
</organism>
<gene>
    <name evidence="1" type="ORF">EVAR_90980_1</name>
</gene>
<dbReference type="AlphaFoldDB" id="A0A4C1Z6W5"/>
<reference evidence="1 2" key="1">
    <citation type="journal article" date="2019" name="Commun. Biol.">
        <title>The bagworm genome reveals a unique fibroin gene that provides high tensile strength.</title>
        <authorList>
            <person name="Kono N."/>
            <person name="Nakamura H."/>
            <person name="Ohtoshi R."/>
            <person name="Tomita M."/>
            <person name="Numata K."/>
            <person name="Arakawa K."/>
        </authorList>
    </citation>
    <scope>NUCLEOTIDE SEQUENCE [LARGE SCALE GENOMIC DNA]</scope>
</reference>
<evidence type="ECO:0000313" key="1">
    <source>
        <dbReference type="EMBL" id="GBP82345.1"/>
    </source>
</evidence>
<keyword evidence="2" id="KW-1185">Reference proteome</keyword>
<comment type="caution">
    <text evidence="1">The sequence shown here is derived from an EMBL/GenBank/DDBJ whole genome shotgun (WGS) entry which is preliminary data.</text>
</comment>
<evidence type="ECO:0000313" key="2">
    <source>
        <dbReference type="Proteomes" id="UP000299102"/>
    </source>
</evidence>